<dbReference type="Pfam" id="PF10944">
    <property type="entry name" value="DUF2630"/>
    <property type="match status" value="1"/>
</dbReference>
<dbReference type="AlphaFoldDB" id="A0A7I7T6E3"/>
<gene>
    <name evidence="2" type="ORF">MHEL_30800</name>
</gene>
<dbReference type="InterPro" id="IPR020311">
    <property type="entry name" value="Uncharacterised_Rv0898c"/>
</dbReference>
<evidence type="ECO:0000313" key="3">
    <source>
        <dbReference type="Proteomes" id="UP000467148"/>
    </source>
</evidence>
<feature type="region of interest" description="Disordered" evidence="1">
    <location>
        <begin position="61"/>
        <end position="82"/>
    </location>
</feature>
<name>A0A7I7T6E3_9MYCO</name>
<dbReference type="EMBL" id="AP022596">
    <property type="protein sequence ID" value="BBY64837.1"/>
    <property type="molecule type" value="Genomic_DNA"/>
</dbReference>
<sequence>MASDNETLARIHDLVAQERELRERLVNRQIDESEENTRLRAIEVELDQCWDLLRQRRALRETGGDPSGASVRPGDEVEGYLS</sequence>
<accession>A0A7I7T6E3</accession>
<keyword evidence="3" id="KW-1185">Reference proteome</keyword>
<reference evidence="2 3" key="1">
    <citation type="journal article" date="2019" name="Emerg. Microbes Infect.">
        <title>Comprehensive subspecies identification of 175 nontuberculous mycobacteria species based on 7547 genomic profiles.</title>
        <authorList>
            <person name="Matsumoto Y."/>
            <person name="Kinjo T."/>
            <person name="Motooka D."/>
            <person name="Nabeya D."/>
            <person name="Jung N."/>
            <person name="Uechi K."/>
            <person name="Horii T."/>
            <person name="Iida T."/>
            <person name="Fujita J."/>
            <person name="Nakamura S."/>
        </authorList>
    </citation>
    <scope>NUCLEOTIDE SEQUENCE [LARGE SCALE GENOMIC DNA]</scope>
    <source>
        <strain evidence="2 3">JCM 30396</strain>
    </source>
</reference>
<dbReference type="Proteomes" id="UP000467148">
    <property type="component" value="Chromosome"/>
</dbReference>
<evidence type="ECO:0008006" key="4">
    <source>
        <dbReference type="Google" id="ProtNLM"/>
    </source>
</evidence>
<proteinExistence type="predicted"/>
<protein>
    <recommendedName>
        <fullName evidence="4">DUF2630 domain-containing protein</fullName>
    </recommendedName>
</protein>
<evidence type="ECO:0000313" key="2">
    <source>
        <dbReference type="EMBL" id="BBY64837.1"/>
    </source>
</evidence>
<organism evidence="2 3">
    <name type="scientific">Mycolicibacterium helvum</name>
    <dbReference type="NCBI Taxonomy" id="1534349"/>
    <lineage>
        <taxon>Bacteria</taxon>
        <taxon>Bacillati</taxon>
        <taxon>Actinomycetota</taxon>
        <taxon>Actinomycetes</taxon>
        <taxon>Mycobacteriales</taxon>
        <taxon>Mycobacteriaceae</taxon>
        <taxon>Mycolicibacterium</taxon>
    </lineage>
</organism>
<dbReference type="KEGG" id="mhev:MHEL_30800"/>
<evidence type="ECO:0000256" key="1">
    <source>
        <dbReference type="SAM" id="MobiDB-lite"/>
    </source>
</evidence>
<dbReference type="RefSeq" id="WP_163748855.1">
    <property type="nucleotide sequence ID" value="NZ_AP022596.1"/>
</dbReference>